<accession>A0A449BCF5</accession>
<reference evidence="4 5" key="1">
    <citation type="submission" date="2019-01" db="EMBL/GenBank/DDBJ databases">
        <authorList>
            <consortium name="Pathogen Informatics"/>
        </authorList>
    </citation>
    <scope>NUCLEOTIDE SEQUENCE [LARGE SCALE GENOMIC DNA]</scope>
    <source>
        <strain evidence="4 5">NCTC10138</strain>
    </source>
</reference>
<dbReference type="STRING" id="1278311.GCA_000428705_00889"/>
<dbReference type="RefSeq" id="WP_052590126.1">
    <property type="nucleotide sequence ID" value="NZ_LR215048.1"/>
</dbReference>
<keyword evidence="3" id="KW-0732">Signal</keyword>
<keyword evidence="5" id="KW-1185">Reference proteome</keyword>
<dbReference type="EMBL" id="LR215048">
    <property type="protein sequence ID" value="VEU80129.1"/>
    <property type="molecule type" value="Genomic_DNA"/>
</dbReference>
<dbReference type="OrthoDB" id="9801679at2"/>
<dbReference type="SUPFAM" id="SSF54060">
    <property type="entry name" value="His-Me finger endonucleases"/>
    <property type="match status" value="1"/>
</dbReference>
<keyword evidence="1" id="KW-0540">Nuclease</keyword>
<dbReference type="KEGG" id="aaxa:NCTC10138_00485"/>
<feature type="signal peptide" evidence="3">
    <location>
        <begin position="1"/>
        <end position="21"/>
    </location>
</feature>
<evidence type="ECO:0000313" key="4">
    <source>
        <dbReference type="EMBL" id="VEU80129.1"/>
    </source>
</evidence>
<evidence type="ECO:0000256" key="2">
    <source>
        <dbReference type="ARBA" id="ARBA00022801"/>
    </source>
</evidence>
<proteinExistence type="predicted"/>
<dbReference type="GO" id="GO:0016787">
    <property type="term" value="F:hydrolase activity"/>
    <property type="evidence" value="ECO:0007669"/>
    <property type="project" value="UniProtKB-KW"/>
</dbReference>
<dbReference type="Pfam" id="PF04231">
    <property type="entry name" value="Endonuclease_1"/>
    <property type="match status" value="1"/>
</dbReference>
<evidence type="ECO:0000256" key="3">
    <source>
        <dbReference type="SAM" id="SignalP"/>
    </source>
</evidence>
<sequence>MKKTLGFILLLITTFILVSCGKEPQTHTIRVYDKDVNINNYFIEHGEIFTKDKLTGIVTNDNFKFWSTSKDGIEYTFDIKITADLSLYSVYESILPPTPNNKVRITLVIDGNQSTFDIDKGSSLTEAILNSKYTGSKTIKHWSTTNNGSKYQLPVTADGSLTLYAVFNSNNNNNGEIDFSLFNGYYNALSTDFIASKLKTELARIISTGTNIKSYSSSDWATLKKADLSLNSTSTVWLIYNGEDRSVNLSGGSAGQWNKEHVMAKSWLESAGYTNFTGNQHNLRAADVKINRDRGNKRFIDGSGNYNNSSSFFPGDDHKGDVARILLYGLIKYPNLKINSMITNNNPWDVLLKWHLEDPVDEFEIKRNNVIHDMQGNRNPFIDYPNLVYLLWPEHYPSK</sequence>
<feature type="chain" id="PRO_5019226998" evidence="3">
    <location>
        <begin position="22"/>
        <end position="399"/>
    </location>
</feature>
<dbReference type="EC" id="3.1.-.-" evidence="4"/>
<keyword evidence="2 4" id="KW-0378">Hydrolase</keyword>
<dbReference type="InterPro" id="IPR007346">
    <property type="entry name" value="Endonuclease-I"/>
</dbReference>
<dbReference type="Proteomes" id="UP000289841">
    <property type="component" value="Chromosome"/>
</dbReference>
<dbReference type="InterPro" id="IPR044925">
    <property type="entry name" value="His-Me_finger_sf"/>
</dbReference>
<protein>
    <submittedName>
        <fullName evidence="4">Extracellular ribonuclease</fullName>
        <ecNumber evidence="4">3.1.-.-</ecNumber>
    </submittedName>
</protein>
<dbReference type="PANTHER" id="PTHR33607">
    <property type="entry name" value="ENDONUCLEASE-1"/>
    <property type="match status" value="1"/>
</dbReference>
<dbReference type="GO" id="GO:0004518">
    <property type="term" value="F:nuclease activity"/>
    <property type="evidence" value="ECO:0007669"/>
    <property type="project" value="UniProtKB-KW"/>
</dbReference>
<evidence type="ECO:0000256" key="1">
    <source>
        <dbReference type="ARBA" id="ARBA00022722"/>
    </source>
</evidence>
<dbReference type="PROSITE" id="PS51257">
    <property type="entry name" value="PROKAR_LIPOPROTEIN"/>
    <property type="match status" value="1"/>
</dbReference>
<evidence type="ECO:0000313" key="5">
    <source>
        <dbReference type="Proteomes" id="UP000289841"/>
    </source>
</evidence>
<name>A0A449BCF5_HAPAX</name>
<dbReference type="PANTHER" id="PTHR33607:SF2">
    <property type="entry name" value="ENDONUCLEASE-1"/>
    <property type="match status" value="1"/>
</dbReference>
<gene>
    <name evidence="4" type="primary">bsn_3</name>
    <name evidence="4" type="ORF">NCTC10138_00485</name>
</gene>
<organism evidence="4 5">
    <name type="scientific">Haploplasma axanthum</name>
    <name type="common">Acholeplasma axanthum</name>
    <dbReference type="NCBI Taxonomy" id="29552"/>
    <lineage>
        <taxon>Bacteria</taxon>
        <taxon>Bacillati</taxon>
        <taxon>Mycoplasmatota</taxon>
        <taxon>Mollicutes</taxon>
        <taxon>Acholeplasmatales</taxon>
        <taxon>Acholeplasmataceae</taxon>
        <taxon>Haploplasma</taxon>
    </lineage>
</organism>
<dbReference type="AlphaFoldDB" id="A0A449BCF5"/>